<protein>
    <submittedName>
        <fullName evidence="9">Inner membrane protein YbiR</fullName>
    </submittedName>
    <submittedName>
        <fullName evidence="8">Sodium:cation symporter</fullName>
    </submittedName>
</protein>
<dbReference type="Proteomes" id="UP000239650">
    <property type="component" value="Unassembled WGS sequence"/>
</dbReference>
<proteinExistence type="predicted"/>
<dbReference type="GO" id="GO:0055085">
    <property type="term" value="P:transmembrane transport"/>
    <property type="evidence" value="ECO:0007669"/>
    <property type="project" value="InterPro"/>
</dbReference>
<keyword evidence="5 6" id="KW-0472">Membrane</keyword>
<evidence type="ECO:0000256" key="6">
    <source>
        <dbReference type="SAM" id="Phobius"/>
    </source>
</evidence>
<dbReference type="OMA" id="GNPHNIF"/>
<dbReference type="InterPro" id="IPR004680">
    <property type="entry name" value="Cit_transptr-like_dom"/>
</dbReference>
<dbReference type="InterPro" id="IPR051475">
    <property type="entry name" value="Diverse_Ion_Transporter"/>
</dbReference>
<evidence type="ECO:0000256" key="1">
    <source>
        <dbReference type="ARBA" id="ARBA00004141"/>
    </source>
</evidence>
<organism evidence="9 11">
    <name type="scientific">Latilactobacillus sakei</name>
    <name type="common">Lactobacillus sakei</name>
    <dbReference type="NCBI Taxonomy" id="1599"/>
    <lineage>
        <taxon>Bacteria</taxon>
        <taxon>Bacillati</taxon>
        <taxon>Bacillota</taxon>
        <taxon>Bacilli</taxon>
        <taxon>Lactobacillales</taxon>
        <taxon>Lactobacillaceae</taxon>
        <taxon>Latilactobacillus</taxon>
    </lineage>
</organism>
<evidence type="ECO:0000259" key="7">
    <source>
        <dbReference type="Pfam" id="PF03600"/>
    </source>
</evidence>
<reference evidence="8 10" key="1">
    <citation type="submission" date="2016-09" db="EMBL/GenBank/DDBJ databases">
        <authorList>
            <person name="Inglin R.C."/>
        </authorList>
    </citation>
    <scope>NUCLEOTIDE SEQUENCE [LARGE SCALE GENOMIC DNA]</scope>
    <source>
        <strain evidence="8 10">RI-517</strain>
    </source>
</reference>
<evidence type="ECO:0000313" key="10">
    <source>
        <dbReference type="Proteomes" id="UP000234349"/>
    </source>
</evidence>
<comment type="caution">
    <text evidence="9">The sequence shown here is derived from an EMBL/GenBank/DDBJ whole genome shotgun (WGS) entry which is preliminary data.</text>
</comment>
<dbReference type="AlphaFoldDB" id="A0A094Y124"/>
<dbReference type="GeneID" id="57133131"/>
<name>A0A094Y124_LATSK</name>
<keyword evidence="4 6" id="KW-1133">Transmembrane helix</keyword>
<comment type="subcellular location">
    <subcellularLocation>
        <location evidence="1">Membrane</location>
        <topology evidence="1">Multi-pass membrane protein</topology>
    </subcellularLocation>
</comment>
<gene>
    <name evidence="9" type="primary">ybiR</name>
    <name evidence="8" type="ORF">CUR37_02355</name>
    <name evidence="9" type="ORF">LAS9267_01586</name>
</gene>
<evidence type="ECO:0000256" key="5">
    <source>
        <dbReference type="ARBA" id="ARBA00023136"/>
    </source>
</evidence>
<evidence type="ECO:0000256" key="3">
    <source>
        <dbReference type="ARBA" id="ARBA00022692"/>
    </source>
</evidence>
<dbReference type="Pfam" id="PF03600">
    <property type="entry name" value="CitMHS"/>
    <property type="match status" value="1"/>
</dbReference>
<evidence type="ECO:0000256" key="4">
    <source>
        <dbReference type="ARBA" id="ARBA00022989"/>
    </source>
</evidence>
<reference evidence="9 11" key="2">
    <citation type="submission" date="2018-02" db="EMBL/GenBank/DDBJ databases">
        <authorList>
            <person name="Rodrigo-Torres L."/>
            <person name="Arahal R. D."/>
            <person name="Lucena T."/>
        </authorList>
    </citation>
    <scope>NUCLEOTIDE SEQUENCE [LARGE SCALE GENOMIC DNA]</scope>
    <source>
        <strain evidence="9 11">CECT 9267</strain>
    </source>
</reference>
<feature type="transmembrane region" description="Helical" evidence="6">
    <location>
        <begin position="79"/>
        <end position="111"/>
    </location>
</feature>
<keyword evidence="3 6" id="KW-0812">Transmembrane</keyword>
<feature type="domain" description="Citrate transporter-like" evidence="7">
    <location>
        <begin position="23"/>
        <end position="299"/>
    </location>
</feature>
<keyword evidence="2" id="KW-0813">Transport</keyword>
<accession>A0A094Y124</accession>
<evidence type="ECO:0000313" key="8">
    <source>
        <dbReference type="EMBL" id="PKX79441.1"/>
    </source>
</evidence>
<evidence type="ECO:0000313" key="11">
    <source>
        <dbReference type="Proteomes" id="UP000239650"/>
    </source>
</evidence>
<feature type="transmembrane region" description="Helical" evidence="6">
    <location>
        <begin position="245"/>
        <end position="263"/>
    </location>
</feature>
<feature type="transmembrane region" description="Helical" evidence="6">
    <location>
        <begin position="158"/>
        <end position="180"/>
    </location>
</feature>
<feature type="transmembrane region" description="Helical" evidence="6">
    <location>
        <begin position="37"/>
        <end position="58"/>
    </location>
</feature>
<feature type="transmembrane region" description="Helical" evidence="6">
    <location>
        <begin position="309"/>
        <end position="331"/>
    </location>
</feature>
<feature type="transmembrane region" description="Helical" evidence="6">
    <location>
        <begin position="343"/>
        <end position="368"/>
    </location>
</feature>
<dbReference type="GO" id="GO:0016020">
    <property type="term" value="C:membrane"/>
    <property type="evidence" value="ECO:0007669"/>
    <property type="project" value="UniProtKB-SubCell"/>
</dbReference>
<dbReference type="PANTHER" id="PTHR43568:SF1">
    <property type="entry name" value="P PROTEIN"/>
    <property type="match status" value="1"/>
</dbReference>
<sequence>MKNIALNIRDFFLDDKLLLAATIAAIVTSFFNRPHLSYVNFHVIVSVFCIMTLVQVYQRLHVLDYFARELIIKSHSKRALMQMLLALTFVGAMFLTNDMTVLTFVPLFILIARQLDFSPILPVTLITISANLGSSLTPFGSPHNIFLVSFYHMTIRHFFEYSIPVLIVSIIMLTATTFLFPKEPIKLHGLHPVEVEKGPLWYFVPLTVVVFLAVFSLIPLWVTPILVIIAILVFDPKLFKTVDYGLLLTFFCFFIAVGNLSHIPTIATFMRSLVGTAKQTYLTGLISCQLIANVPTEILLSSFTNHSHAMFLAINIGGVGTMFASLANLIAYKRFKKGWGKDIGKFLVVFTGMNFLFLIILGTFGYFLI</sequence>
<dbReference type="EMBL" id="OKRC01000008">
    <property type="protein sequence ID" value="SPE22250.1"/>
    <property type="molecule type" value="Genomic_DNA"/>
</dbReference>
<dbReference type="EMBL" id="MKGH01000008">
    <property type="protein sequence ID" value="PKX79441.1"/>
    <property type="molecule type" value="Genomic_DNA"/>
</dbReference>
<feature type="transmembrane region" description="Helical" evidence="6">
    <location>
        <begin position="200"/>
        <end position="233"/>
    </location>
</feature>
<dbReference type="Proteomes" id="UP000234349">
    <property type="component" value="Unassembled WGS sequence"/>
</dbReference>
<evidence type="ECO:0000256" key="2">
    <source>
        <dbReference type="ARBA" id="ARBA00022448"/>
    </source>
</evidence>
<evidence type="ECO:0000313" key="9">
    <source>
        <dbReference type="EMBL" id="SPE22250.1"/>
    </source>
</evidence>
<dbReference type="RefSeq" id="WP_011374012.1">
    <property type="nucleotide sequence ID" value="NZ_BJLN01000003.1"/>
</dbReference>
<dbReference type="PANTHER" id="PTHR43568">
    <property type="entry name" value="P PROTEIN"/>
    <property type="match status" value="1"/>
</dbReference>